<organism evidence="12 13">
    <name type="scientific">Paracoccus aestuarii</name>
    <dbReference type="NCBI Taxonomy" id="453842"/>
    <lineage>
        <taxon>Bacteria</taxon>
        <taxon>Pseudomonadati</taxon>
        <taxon>Pseudomonadota</taxon>
        <taxon>Alphaproteobacteria</taxon>
        <taxon>Rhodobacterales</taxon>
        <taxon>Paracoccaceae</taxon>
        <taxon>Paracoccus</taxon>
    </lineage>
</organism>
<sequence length="204" mass="21782">MFTGIITDIGTVRAVEMRGDMRARIGCAYDMAGVDLGASIACDGVCLTVIAKGDDWFDVDISAETLSKTRIGAEGWSLGQRLNLERALRVGDELGGHIVSGHVDGVARITRAAREGDSLRLTFEAPADLARFIAPKGSVTLNGTSLTVNEVEGNRFGINLIPHTQQVTTWGDAAEGDAVNLEIDTLARYVARLAEAMADRPHQT</sequence>
<feature type="domain" description="Lumazine-binding" evidence="11">
    <location>
        <begin position="98"/>
        <end position="194"/>
    </location>
</feature>
<dbReference type="GO" id="GO:0004746">
    <property type="term" value="F:riboflavin synthase activity"/>
    <property type="evidence" value="ECO:0007669"/>
    <property type="project" value="UniProtKB-UniRule"/>
</dbReference>
<comment type="function">
    <text evidence="2">Catalyzes the dismutation of two molecules of 6,7-dimethyl-8-ribityllumazine, resulting in the formation of riboflavin and 5-amino-6-(D-ribitylamino)uracil.</text>
</comment>
<feature type="repeat" description="Lumazine-binding" evidence="10">
    <location>
        <begin position="98"/>
        <end position="194"/>
    </location>
</feature>
<proteinExistence type="predicted"/>
<dbReference type="NCBIfam" id="TIGR00187">
    <property type="entry name" value="ribE"/>
    <property type="match status" value="1"/>
</dbReference>
<dbReference type="InterPro" id="IPR026017">
    <property type="entry name" value="Lumazine-bd_dom"/>
</dbReference>
<dbReference type="Pfam" id="PF00677">
    <property type="entry name" value="Lum_binding"/>
    <property type="match status" value="2"/>
</dbReference>
<keyword evidence="7 12" id="KW-0808">Transferase</keyword>
<dbReference type="PANTHER" id="PTHR21098">
    <property type="entry name" value="RIBOFLAVIN SYNTHASE ALPHA CHAIN"/>
    <property type="match status" value="1"/>
</dbReference>
<evidence type="ECO:0000313" key="13">
    <source>
        <dbReference type="Proteomes" id="UP000285530"/>
    </source>
</evidence>
<dbReference type="NCBIfam" id="NF009566">
    <property type="entry name" value="PRK13020.1"/>
    <property type="match status" value="1"/>
</dbReference>
<evidence type="ECO:0000256" key="9">
    <source>
        <dbReference type="NCBIfam" id="TIGR00187"/>
    </source>
</evidence>
<comment type="pathway">
    <text evidence="3">Cofactor biosynthesis; riboflavin biosynthesis; riboflavin from 2-hydroxy-3-oxobutyl phosphate and 5-amino-6-(D-ribitylamino)uracil: step 2/2.</text>
</comment>
<comment type="catalytic activity">
    <reaction evidence="1">
        <text>2 6,7-dimethyl-8-(1-D-ribityl)lumazine + H(+) = 5-amino-6-(D-ribitylamino)uracil + riboflavin</text>
        <dbReference type="Rhea" id="RHEA:20772"/>
        <dbReference type="ChEBI" id="CHEBI:15378"/>
        <dbReference type="ChEBI" id="CHEBI:15934"/>
        <dbReference type="ChEBI" id="CHEBI:57986"/>
        <dbReference type="ChEBI" id="CHEBI:58201"/>
        <dbReference type="EC" id="2.5.1.9"/>
    </reaction>
</comment>
<dbReference type="GO" id="GO:0009231">
    <property type="term" value="P:riboflavin biosynthetic process"/>
    <property type="evidence" value="ECO:0007669"/>
    <property type="project" value="UniProtKB-KW"/>
</dbReference>
<evidence type="ECO:0000256" key="7">
    <source>
        <dbReference type="ARBA" id="ARBA00022679"/>
    </source>
</evidence>
<reference evidence="12 13" key="1">
    <citation type="submission" date="2018-09" db="EMBL/GenBank/DDBJ databases">
        <title>Paracoccus onubensis nov. sp. a moderate halophilic bacterium isolated from Gruta de las Maravillas (Aracena, Spain).</title>
        <authorList>
            <person name="Jurado V."/>
            <person name="Gutierrez-Patricio S."/>
            <person name="Gonzalez-Pimentel J.L."/>
            <person name="Laiz L."/>
            <person name="Saiz-Jimenez C."/>
        </authorList>
    </citation>
    <scope>NUCLEOTIDE SEQUENCE [LARGE SCALE GENOMIC DNA]</scope>
    <source>
        <strain evidence="12 13">DSM 19484</strain>
    </source>
</reference>
<dbReference type="EMBL" id="QZEV01000133">
    <property type="protein sequence ID" value="RJK97391.1"/>
    <property type="molecule type" value="Genomic_DNA"/>
</dbReference>
<dbReference type="EC" id="2.5.1.9" evidence="4 9"/>
<gene>
    <name evidence="12" type="ORF">D3P06_16655</name>
</gene>
<feature type="repeat" description="Lumazine-binding" evidence="10">
    <location>
        <begin position="1"/>
        <end position="97"/>
    </location>
</feature>
<dbReference type="CDD" id="cd00402">
    <property type="entry name" value="Riboflavin_synthase_like"/>
    <property type="match status" value="1"/>
</dbReference>
<dbReference type="NCBIfam" id="NF006767">
    <property type="entry name" value="PRK09289.1"/>
    <property type="match status" value="1"/>
</dbReference>
<protein>
    <recommendedName>
        <fullName evidence="5 9">Riboflavin synthase</fullName>
        <ecNumber evidence="4 9">2.5.1.9</ecNumber>
    </recommendedName>
</protein>
<evidence type="ECO:0000256" key="4">
    <source>
        <dbReference type="ARBA" id="ARBA00012827"/>
    </source>
</evidence>
<evidence type="ECO:0000256" key="1">
    <source>
        <dbReference type="ARBA" id="ARBA00000968"/>
    </source>
</evidence>
<keyword evidence="13" id="KW-1185">Reference proteome</keyword>
<evidence type="ECO:0000256" key="6">
    <source>
        <dbReference type="ARBA" id="ARBA00022619"/>
    </source>
</evidence>
<evidence type="ECO:0000256" key="3">
    <source>
        <dbReference type="ARBA" id="ARBA00004887"/>
    </source>
</evidence>
<name>A0A418ZQT2_9RHOB</name>
<dbReference type="InterPro" id="IPR001783">
    <property type="entry name" value="Lumazine-bd"/>
</dbReference>
<evidence type="ECO:0000256" key="2">
    <source>
        <dbReference type="ARBA" id="ARBA00002803"/>
    </source>
</evidence>
<dbReference type="FunFam" id="2.40.30.20:FF:000004">
    <property type="entry name" value="Riboflavin synthase, alpha subunit"/>
    <property type="match status" value="1"/>
</dbReference>
<dbReference type="OrthoDB" id="9788537at2"/>
<accession>A0A418ZQT2</accession>
<comment type="caution">
    <text evidence="12">The sequence shown here is derived from an EMBL/GenBank/DDBJ whole genome shotgun (WGS) entry which is preliminary data.</text>
</comment>
<dbReference type="InterPro" id="IPR017938">
    <property type="entry name" value="Riboflavin_synthase-like_b-brl"/>
</dbReference>
<dbReference type="SUPFAM" id="SSF63380">
    <property type="entry name" value="Riboflavin synthase domain-like"/>
    <property type="match status" value="2"/>
</dbReference>
<dbReference type="PANTHER" id="PTHR21098:SF12">
    <property type="entry name" value="RIBOFLAVIN SYNTHASE"/>
    <property type="match status" value="1"/>
</dbReference>
<evidence type="ECO:0000259" key="11">
    <source>
        <dbReference type="PROSITE" id="PS51177"/>
    </source>
</evidence>
<keyword evidence="6" id="KW-0686">Riboflavin biosynthesis</keyword>
<dbReference type="PROSITE" id="PS51177">
    <property type="entry name" value="LUMAZINE_BIND"/>
    <property type="match status" value="2"/>
</dbReference>
<dbReference type="RefSeq" id="WP_119887613.1">
    <property type="nucleotide sequence ID" value="NZ_CP067169.1"/>
</dbReference>
<dbReference type="AlphaFoldDB" id="A0A418ZQT2"/>
<feature type="domain" description="Lumazine-binding" evidence="11">
    <location>
        <begin position="1"/>
        <end position="97"/>
    </location>
</feature>
<dbReference type="Gene3D" id="2.40.30.20">
    <property type="match status" value="2"/>
</dbReference>
<evidence type="ECO:0000313" key="12">
    <source>
        <dbReference type="EMBL" id="RJK97391.1"/>
    </source>
</evidence>
<dbReference type="Proteomes" id="UP000285530">
    <property type="component" value="Unassembled WGS sequence"/>
</dbReference>
<evidence type="ECO:0000256" key="8">
    <source>
        <dbReference type="ARBA" id="ARBA00022737"/>
    </source>
</evidence>
<dbReference type="PIRSF" id="PIRSF000498">
    <property type="entry name" value="Riboflavin_syn_A"/>
    <property type="match status" value="1"/>
</dbReference>
<keyword evidence="8" id="KW-0677">Repeat</keyword>
<evidence type="ECO:0000256" key="10">
    <source>
        <dbReference type="PROSITE-ProRule" id="PRU00524"/>
    </source>
</evidence>
<dbReference type="InterPro" id="IPR023366">
    <property type="entry name" value="ATP_synth_asu-like_sf"/>
</dbReference>
<evidence type="ECO:0000256" key="5">
    <source>
        <dbReference type="ARBA" id="ARBA00013950"/>
    </source>
</evidence>